<accession>A0A6J4SEN4</accession>
<proteinExistence type="predicted"/>
<protein>
    <submittedName>
        <fullName evidence="2">Uncharacterized protein</fullName>
    </submittedName>
</protein>
<organism evidence="2">
    <name type="scientific">uncultured Solirubrobacteraceae bacterium</name>
    <dbReference type="NCBI Taxonomy" id="1162706"/>
    <lineage>
        <taxon>Bacteria</taxon>
        <taxon>Bacillati</taxon>
        <taxon>Actinomycetota</taxon>
        <taxon>Thermoleophilia</taxon>
        <taxon>Solirubrobacterales</taxon>
        <taxon>Solirubrobacteraceae</taxon>
        <taxon>environmental samples</taxon>
    </lineage>
</organism>
<sequence length="38" mass="4600">WYQPPERPPSRSESRHGRARGGIEPFSRRARRRRRAAR</sequence>
<feature type="non-terminal residue" evidence="2">
    <location>
        <position position="1"/>
    </location>
</feature>
<name>A0A6J4SEN4_9ACTN</name>
<dbReference type="AlphaFoldDB" id="A0A6J4SEN4"/>
<evidence type="ECO:0000256" key="1">
    <source>
        <dbReference type="SAM" id="MobiDB-lite"/>
    </source>
</evidence>
<dbReference type="EMBL" id="CADCVL010000354">
    <property type="protein sequence ID" value="CAA9490474.1"/>
    <property type="molecule type" value="Genomic_DNA"/>
</dbReference>
<evidence type="ECO:0000313" key="2">
    <source>
        <dbReference type="EMBL" id="CAA9490474.1"/>
    </source>
</evidence>
<feature type="compositionally biased region" description="Basic residues" evidence="1">
    <location>
        <begin position="28"/>
        <end position="38"/>
    </location>
</feature>
<feature type="non-terminal residue" evidence="2">
    <location>
        <position position="38"/>
    </location>
</feature>
<feature type="region of interest" description="Disordered" evidence="1">
    <location>
        <begin position="1"/>
        <end position="38"/>
    </location>
</feature>
<reference evidence="2" key="1">
    <citation type="submission" date="2020-02" db="EMBL/GenBank/DDBJ databases">
        <authorList>
            <person name="Meier V. D."/>
        </authorList>
    </citation>
    <scope>NUCLEOTIDE SEQUENCE</scope>
    <source>
        <strain evidence="2">AVDCRST_MAG65</strain>
    </source>
</reference>
<gene>
    <name evidence="2" type="ORF">AVDCRST_MAG65-1992</name>
</gene>